<evidence type="ECO:0000313" key="2">
    <source>
        <dbReference type="EMBL" id="MDG0814881.1"/>
    </source>
</evidence>
<name>A0ABT6DDG4_9BACT</name>
<sequence length="192" mass="20698">MFKTLIAVLGFAFALNAQAAPSIQDTLVHVQANVIMEAQTMGLDWKVGDTSNYDLNIGGFIKGSMVMSVDSIGADGIWMNQDADLGFAGKQKIQTLIDANTGEIKKVIANGQEQQVPKQDLEIIDTKEEKITVPAGTFDSIHVTARDKASSDKGEINVWLNPQVVPVGGTLKQTAPTQFGTMTLTLKSFKKN</sequence>
<reference evidence="2" key="1">
    <citation type="submission" date="2022-08" db="EMBL/GenBank/DDBJ databases">
        <title>Novel Bdellovibrio Species Isolated from Svalbard: Designation Bdellovibrio svalbardensis.</title>
        <authorList>
            <person name="Mitchell R.J."/>
            <person name="Choi S.Y."/>
        </authorList>
    </citation>
    <scope>NUCLEOTIDE SEQUENCE</scope>
    <source>
        <strain evidence="2">PAP01</strain>
    </source>
</reference>
<keyword evidence="1" id="KW-0732">Signal</keyword>
<feature type="chain" id="PRO_5047216705" evidence="1">
    <location>
        <begin position="20"/>
        <end position="192"/>
    </location>
</feature>
<comment type="caution">
    <text evidence="2">The sequence shown here is derived from an EMBL/GenBank/DDBJ whole genome shotgun (WGS) entry which is preliminary data.</text>
</comment>
<dbReference type="RefSeq" id="WP_277576364.1">
    <property type="nucleotide sequence ID" value="NZ_JANRMI010000001.1"/>
</dbReference>
<accession>A0ABT6DDG4</accession>
<gene>
    <name evidence="2" type="ORF">NWE73_00810</name>
</gene>
<feature type="signal peptide" evidence="1">
    <location>
        <begin position="1"/>
        <end position="19"/>
    </location>
</feature>
<evidence type="ECO:0000256" key="1">
    <source>
        <dbReference type="SAM" id="SignalP"/>
    </source>
</evidence>
<dbReference type="EMBL" id="JANRMI010000001">
    <property type="protein sequence ID" value="MDG0814881.1"/>
    <property type="molecule type" value="Genomic_DNA"/>
</dbReference>
<organism evidence="2 3">
    <name type="scientific">Bdellovibrio svalbardensis</name>
    <dbReference type="NCBI Taxonomy" id="2972972"/>
    <lineage>
        <taxon>Bacteria</taxon>
        <taxon>Pseudomonadati</taxon>
        <taxon>Bdellovibrionota</taxon>
        <taxon>Bdellovibrionia</taxon>
        <taxon>Bdellovibrionales</taxon>
        <taxon>Pseudobdellovibrionaceae</taxon>
        <taxon>Bdellovibrio</taxon>
    </lineage>
</organism>
<dbReference type="Proteomes" id="UP001152321">
    <property type="component" value="Unassembled WGS sequence"/>
</dbReference>
<protein>
    <submittedName>
        <fullName evidence="2">DUF3108 domain-containing protein</fullName>
    </submittedName>
</protein>
<keyword evidence="3" id="KW-1185">Reference proteome</keyword>
<proteinExistence type="predicted"/>
<evidence type="ECO:0000313" key="3">
    <source>
        <dbReference type="Proteomes" id="UP001152321"/>
    </source>
</evidence>